<sequence length="227" mass="26432">MSLFYDISTTSSVESLTSTIESILCCPPSEDDSNAINSPVLGIPRTIYWLILRISRQCRKQSRTKECWGKLRRLDSDLQMWEHALRPASDIIQADQTHFDGMARLYIYCARLILTWLCDTEQKAFLSRSEPVWQCLQDVVTILRHADESLGIARRFLLRWPLLILGHAVTSEKEVNLLEGVLRTLWEVSKWGDVKMTWEKIKSMWQHQKNFNVSNRQRLHLLLKTSG</sequence>
<protein>
    <recommendedName>
        <fullName evidence="3">Fungal STAND N-terminal Goodbye domain-containing protein</fullName>
    </recommendedName>
</protein>
<organism evidence="1 2">
    <name type="scientific">Exophiala bonariae</name>
    <dbReference type="NCBI Taxonomy" id="1690606"/>
    <lineage>
        <taxon>Eukaryota</taxon>
        <taxon>Fungi</taxon>
        <taxon>Dikarya</taxon>
        <taxon>Ascomycota</taxon>
        <taxon>Pezizomycotina</taxon>
        <taxon>Eurotiomycetes</taxon>
        <taxon>Chaetothyriomycetidae</taxon>
        <taxon>Chaetothyriales</taxon>
        <taxon>Herpotrichiellaceae</taxon>
        <taxon>Exophiala</taxon>
    </lineage>
</organism>
<name>A0AAV9NH71_9EURO</name>
<dbReference type="EMBL" id="JAVRRD010000006">
    <property type="protein sequence ID" value="KAK5057482.1"/>
    <property type="molecule type" value="Genomic_DNA"/>
</dbReference>
<keyword evidence="2" id="KW-1185">Reference proteome</keyword>
<gene>
    <name evidence="1" type="ORF">LTR84_011482</name>
</gene>
<dbReference type="GeneID" id="89979632"/>
<dbReference type="Proteomes" id="UP001358417">
    <property type="component" value="Unassembled WGS sequence"/>
</dbReference>
<reference evidence="1 2" key="1">
    <citation type="submission" date="2023-08" db="EMBL/GenBank/DDBJ databases">
        <title>Black Yeasts Isolated from many extreme environments.</title>
        <authorList>
            <person name="Coleine C."/>
            <person name="Stajich J.E."/>
            <person name="Selbmann L."/>
        </authorList>
    </citation>
    <scope>NUCLEOTIDE SEQUENCE [LARGE SCALE GENOMIC DNA]</scope>
    <source>
        <strain evidence="1 2">CCFEE 5792</strain>
    </source>
</reference>
<dbReference type="RefSeq" id="XP_064708600.1">
    <property type="nucleotide sequence ID" value="XM_064855011.1"/>
</dbReference>
<comment type="caution">
    <text evidence="1">The sequence shown here is derived from an EMBL/GenBank/DDBJ whole genome shotgun (WGS) entry which is preliminary data.</text>
</comment>
<evidence type="ECO:0000313" key="1">
    <source>
        <dbReference type="EMBL" id="KAK5057482.1"/>
    </source>
</evidence>
<evidence type="ECO:0008006" key="3">
    <source>
        <dbReference type="Google" id="ProtNLM"/>
    </source>
</evidence>
<evidence type="ECO:0000313" key="2">
    <source>
        <dbReference type="Proteomes" id="UP001358417"/>
    </source>
</evidence>
<dbReference type="AlphaFoldDB" id="A0AAV9NH71"/>
<proteinExistence type="predicted"/>
<accession>A0AAV9NH71</accession>